<evidence type="ECO:0000313" key="3">
    <source>
        <dbReference type="Proteomes" id="UP001161017"/>
    </source>
</evidence>
<protein>
    <recommendedName>
        <fullName evidence="4">Reverse transcriptase</fullName>
    </recommendedName>
</protein>
<keyword evidence="3" id="KW-1185">Reference proteome</keyword>
<reference evidence="2" key="1">
    <citation type="journal article" date="2023" name="Genome Biol. Evol.">
        <title>First Whole Genome Sequence and Flow Cytometry Genome Size Data for the Lichen-Forming Fungus Ramalina farinacea (Ascomycota).</title>
        <authorList>
            <person name="Llewellyn T."/>
            <person name="Mian S."/>
            <person name="Hill R."/>
            <person name="Leitch I.J."/>
            <person name="Gaya E."/>
        </authorList>
    </citation>
    <scope>NUCLEOTIDE SEQUENCE</scope>
    <source>
        <strain evidence="2">LIQ254RAFAR</strain>
    </source>
</reference>
<evidence type="ECO:0008006" key="4">
    <source>
        <dbReference type="Google" id="ProtNLM"/>
    </source>
</evidence>
<dbReference type="AlphaFoldDB" id="A0AA43TTG4"/>
<feature type="compositionally biased region" description="Polar residues" evidence="1">
    <location>
        <begin position="342"/>
        <end position="351"/>
    </location>
</feature>
<sequence>MDASNATAKSMRDITTTKLAALSARRQTFEAERKRIQAAVAVTEDVQKRVQVLLTAFDHLEIEKPQDLSTANLHRFLHQSRHDPSLSASMLLGWQAKLESALDVRARRDEHALLFGRIVMEWLENSENNLNAVPGDALDTGESFEQIGSQAMHDQRKEWESIVFAQHTAAEPQRITTYLEQLFGSTEQSGKLALSPLENLRKSMASFELGHLTQASLSTCIEGLLLTELLSEQKKKALADFSNNSLILGEMMDVLNMQIDALESWTWGSEAIPVVVRRALNGKYRVYMEEEIIQALLLYHIGMKWALQLKVAFTAFFHSGAWLQSSRKPMSASARRHRQDHGLSTSQSSTVRNERRDQFIDQYFMAQLPNSDDTTVDEYDDEDDDQQTNRKSAIALNQSLLHLISTEALTQTHLYGNFTILQSDFRWFGPSLPHPTILTVLRFFGMKPFWLDFLEKFMKAPMKFTQDGPDTSTHVRQCGVPIQHRLSAALGEAVLFCLDFAVSKSTETNLYRVHDDLWFWGSKPAAVTAWQTMQEFADVMGLSLNPSKTGALEVRKAGTVEDQPSDLAGLPTGDTQSGFLKMDPRGRWVLDYSQVEKHIKQVQKELSASPSVFAWVQAWNAYVARFFSRSFGEPARCLGQPHMDMAIEAHEKIEKAIFGPDGLSGGNVLEHLRHMLSERFGVADIPDGFFYFPVELGGLGLRNPVIPLLLRYKNNEKNPRDLIERAFEHEEERYNRDGKSFEEGNTFNVSKHVESFMTFDEYVAFAEETSSHLQRAYTELLDMPTEEPVDRETTNYLDSTDLYETWMLELYGGEIKQKYGGLAMGESRLLPIGLVKMLQKERVRWQN</sequence>
<gene>
    <name evidence="2" type="ORF">OHK93_005406</name>
</gene>
<name>A0AA43TTG4_9LECA</name>
<dbReference type="PANTHER" id="PTHR37015">
    <property type="entry name" value="REVERSE TRANSCRIPTASE DOMAIN-CONTAINING PROTEIN"/>
    <property type="match status" value="1"/>
</dbReference>
<organism evidence="2 3">
    <name type="scientific">Ramalina farinacea</name>
    <dbReference type="NCBI Taxonomy" id="258253"/>
    <lineage>
        <taxon>Eukaryota</taxon>
        <taxon>Fungi</taxon>
        <taxon>Dikarya</taxon>
        <taxon>Ascomycota</taxon>
        <taxon>Pezizomycotina</taxon>
        <taxon>Lecanoromycetes</taxon>
        <taxon>OSLEUM clade</taxon>
        <taxon>Lecanoromycetidae</taxon>
        <taxon>Lecanorales</taxon>
        <taxon>Lecanorineae</taxon>
        <taxon>Ramalinaceae</taxon>
        <taxon>Ramalina</taxon>
    </lineage>
</organism>
<evidence type="ECO:0000313" key="2">
    <source>
        <dbReference type="EMBL" id="MDI1486180.1"/>
    </source>
</evidence>
<dbReference type="PANTHER" id="PTHR37015:SF2">
    <property type="entry name" value="REVERSE TRANSCRIPTASE DOMAIN-CONTAINING PROTEIN"/>
    <property type="match status" value="1"/>
</dbReference>
<proteinExistence type="predicted"/>
<feature type="region of interest" description="Disordered" evidence="1">
    <location>
        <begin position="330"/>
        <end position="351"/>
    </location>
</feature>
<accession>A0AA43TTG4</accession>
<dbReference type="Proteomes" id="UP001161017">
    <property type="component" value="Unassembled WGS sequence"/>
</dbReference>
<evidence type="ECO:0000256" key="1">
    <source>
        <dbReference type="SAM" id="MobiDB-lite"/>
    </source>
</evidence>
<dbReference type="EMBL" id="JAPUFD010000003">
    <property type="protein sequence ID" value="MDI1486180.1"/>
    <property type="molecule type" value="Genomic_DNA"/>
</dbReference>
<comment type="caution">
    <text evidence="2">The sequence shown here is derived from an EMBL/GenBank/DDBJ whole genome shotgun (WGS) entry which is preliminary data.</text>
</comment>